<dbReference type="PANTHER" id="PTHR30502">
    <property type="entry name" value="2-KETO-3-DEOXY-L-RHAMNONATE ALDOLASE"/>
    <property type="match status" value="1"/>
</dbReference>
<dbReference type="InterPro" id="IPR040442">
    <property type="entry name" value="Pyrv_kinase-like_dom_sf"/>
</dbReference>
<accession>A0ABU3S2Q4</accession>
<comment type="caution">
    <text evidence="5">The sequence shown here is derived from an EMBL/GenBank/DDBJ whole genome shotgun (WGS) entry which is preliminary data.</text>
</comment>
<dbReference type="InterPro" id="IPR015813">
    <property type="entry name" value="Pyrv/PenolPyrv_kinase-like_dom"/>
</dbReference>
<dbReference type="Proteomes" id="UP001254257">
    <property type="component" value="Unassembled WGS sequence"/>
</dbReference>
<evidence type="ECO:0000256" key="2">
    <source>
        <dbReference type="ARBA" id="ARBA00022723"/>
    </source>
</evidence>
<protein>
    <submittedName>
        <fullName evidence="5">Aldolase/citrate lyase family protein</fullName>
    </submittedName>
</protein>
<dbReference type="InterPro" id="IPR050251">
    <property type="entry name" value="HpcH-HpaI_aldolase"/>
</dbReference>
<name>A0ABU3S2Q4_9HYPH</name>
<reference evidence="5 6" key="1">
    <citation type="submission" date="2023-09" db="EMBL/GenBank/DDBJ databases">
        <title>Whole genome shotgun sequencing (WGS) of Bosea sp. ZW T0_25, isolated from stored onions (Allium cepa).</title>
        <authorList>
            <person name="Stoll D.A."/>
            <person name="Huch M."/>
        </authorList>
    </citation>
    <scope>NUCLEOTIDE SEQUENCE [LARGE SCALE GENOMIC DNA]</scope>
    <source>
        <strain evidence="5 6">ZW T0_25</strain>
    </source>
</reference>
<dbReference type="RefSeq" id="WP_316016988.1">
    <property type="nucleotide sequence ID" value="NZ_JAWDID010000004.1"/>
</dbReference>
<dbReference type="PANTHER" id="PTHR30502:SF0">
    <property type="entry name" value="PHOSPHOENOLPYRUVATE CARBOXYLASE FAMILY PROTEIN"/>
    <property type="match status" value="1"/>
</dbReference>
<evidence type="ECO:0000256" key="1">
    <source>
        <dbReference type="ARBA" id="ARBA00005568"/>
    </source>
</evidence>
<keyword evidence="3 5" id="KW-0456">Lyase</keyword>
<evidence type="ECO:0000313" key="6">
    <source>
        <dbReference type="Proteomes" id="UP001254257"/>
    </source>
</evidence>
<organism evidence="5 6">
    <name type="scientific">Bosea rubneri</name>
    <dbReference type="NCBI Taxonomy" id="3075434"/>
    <lineage>
        <taxon>Bacteria</taxon>
        <taxon>Pseudomonadati</taxon>
        <taxon>Pseudomonadota</taxon>
        <taxon>Alphaproteobacteria</taxon>
        <taxon>Hyphomicrobiales</taxon>
        <taxon>Boseaceae</taxon>
        <taxon>Bosea</taxon>
    </lineage>
</organism>
<dbReference type="Pfam" id="PF03328">
    <property type="entry name" value="HpcH_HpaI"/>
    <property type="match status" value="1"/>
</dbReference>
<keyword evidence="6" id="KW-1185">Reference proteome</keyword>
<dbReference type="Gene3D" id="3.20.20.60">
    <property type="entry name" value="Phosphoenolpyruvate-binding domains"/>
    <property type="match status" value="1"/>
</dbReference>
<feature type="domain" description="HpcH/HpaI aldolase/citrate lyase" evidence="4">
    <location>
        <begin position="32"/>
        <end position="245"/>
    </location>
</feature>
<evidence type="ECO:0000259" key="4">
    <source>
        <dbReference type="Pfam" id="PF03328"/>
    </source>
</evidence>
<comment type="similarity">
    <text evidence="1">Belongs to the HpcH/HpaI aldolase family.</text>
</comment>
<dbReference type="SUPFAM" id="SSF51621">
    <property type="entry name" value="Phosphoenolpyruvate/pyruvate domain"/>
    <property type="match status" value="1"/>
</dbReference>
<dbReference type="InterPro" id="IPR005000">
    <property type="entry name" value="Aldolase/citrate-lyase_domain"/>
</dbReference>
<evidence type="ECO:0000313" key="5">
    <source>
        <dbReference type="EMBL" id="MDU0339068.1"/>
    </source>
</evidence>
<evidence type="ECO:0000256" key="3">
    <source>
        <dbReference type="ARBA" id="ARBA00023239"/>
    </source>
</evidence>
<sequence length="257" mass="26930">MSGASGLKARIQSGELVAGTMALEFFVPGLPAIATAAGAEFILLDMEHAATSFETMRVLCAACRGLSIAPIIRVPTTEYSLIARALDVGAHGVMVPMVNTEEQARLIASCAHYPPNGHRGAAFGVAHDDYLPGSPIDKIARAAARTVIIAQIESPQGVGNAEAIAAVPGIDVLWVGHFDLSNFMGIPGQFDHPDFEAALRHVGRSARAHGKAAGLMAGDLGWSKRVRELGYSVIAQGVDVAHYQNSVAASLKTLRTL</sequence>
<keyword evidence="2" id="KW-0479">Metal-binding</keyword>
<proteinExistence type="inferred from homology"/>
<gene>
    <name evidence="5" type="ORF">RKE40_04225</name>
</gene>
<dbReference type="GO" id="GO:0016829">
    <property type="term" value="F:lyase activity"/>
    <property type="evidence" value="ECO:0007669"/>
    <property type="project" value="UniProtKB-KW"/>
</dbReference>
<dbReference type="EMBL" id="JAWDID010000004">
    <property type="protein sequence ID" value="MDU0339068.1"/>
    <property type="molecule type" value="Genomic_DNA"/>
</dbReference>